<organism evidence="1 2">
    <name type="scientific">Streptomyces caelestis</name>
    <dbReference type="NCBI Taxonomy" id="36816"/>
    <lineage>
        <taxon>Bacteria</taxon>
        <taxon>Bacillati</taxon>
        <taxon>Actinomycetota</taxon>
        <taxon>Actinomycetes</taxon>
        <taxon>Kitasatosporales</taxon>
        <taxon>Streptomycetaceae</taxon>
        <taxon>Streptomyces</taxon>
    </lineage>
</organism>
<gene>
    <name evidence="1" type="ORF">ADK41_32030</name>
</gene>
<protein>
    <submittedName>
        <fullName evidence="1">Uncharacterized protein</fullName>
    </submittedName>
</protein>
<name>A0A0M8QGK9_9ACTN</name>
<proteinExistence type="predicted"/>
<reference evidence="1 2" key="1">
    <citation type="submission" date="2015-07" db="EMBL/GenBank/DDBJ databases">
        <authorList>
            <person name="Noorani M."/>
        </authorList>
    </citation>
    <scope>NUCLEOTIDE SEQUENCE [LARGE SCALE GENOMIC DNA]</scope>
    <source>
        <strain evidence="1 2">NRRL B-24567</strain>
    </source>
</reference>
<evidence type="ECO:0000313" key="1">
    <source>
        <dbReference type="EMBL" id="KOT30514.1"/>
    </source>
</evidence>
<dbReference type="AlphaFoldDB" id="A0A0M8QGK9"/>
<accession>A0A0M8QGK9</accession>
<comment type="caution">
    <text evidence="1">The sequence shown here is derived from an EMBL/GenBank/DDBJ whole genome shotgun (WGS) entry which is preliminary data.</text>
</comment>
<dbReference type="Proteomes" id="UP000037773">
    <property type="component" value="Unassembled WGS sequence"/>
</dbReference>
<evidence type="ECO:0000313" key="2">
    <source>
        <dbReference type="Proteomes" id="UP000037773"/>
    </source>
</evidence>
<keyword evidence="2" id="KW-1185">Reference proteome</keyword>
<dbReference type="EMBL" id="LGCN01000240">
    <property type="protein sequence ID" value="KOT30514.1"/>
    <property type="molecule type" value="Genomic_DNA"/>
</dbReference>
<sequence length="127" mass="14880">MRYEVFDCKLCPGKGSATEVAGVGERMALWRVCRSCDFWLTCVGYRALGDQDPDGRRVLRVDGRHYMTWTDEQGRPPETGYTSRVDRPYRLLEDEIVRSARWLWLMGSIPDRFREQLPDNARFLTSR</sequence>
<dbReference type="PATRIC" id="fig|36816.3.peg.6936"/>
<dbReference type="RefSeq" id="WP_030823617.1">
    <property type="nucleotide sequence ID" value="NZ_JBFBKA010000021.1"/>
</dbReference>